<feature type="transmembrane region" description="Helical" evidence="9">
    <location>
        <begin position="264"/>
        <end position="288"/>
    </location>
</feature>
<evidence type="ECO:0000256" key="10">
    <source>
        <dbReference type="SAM" id="SignalP"/>
    </source>
</evidence>
<comment type="subcellular location">
    <subcellularLocation>
        <location evidence="8">Endomembrane system</location>
        <topology evidence="8">Single-pass type I membrane protein</topology>
    </subcellularLocation>
</comment>
<dbReference type="GO" id="GO:0012505">
    <property type="term" value="C:endomembrane system"/>
    <property type="evidence" value="ECO:0007669"/>
    <property type="project" value="UniProtKB-SubCell"/>
</dbReference>
<dbReference type="Gene3D" id="3.80.10.10">
    <property type="entry name" value="Ribonuclease Inhibitor"/>
    <property type="match status" value="2"/>
</dbReference>
<dbReference type="PANTHER" id="PTHR46084">
    <property type="entry name" value="PROTEIN MALE DISCOVERER 2"/>
    <property type="match status" value="1"/>
</dbReference>
<dbReference type="SMART" id="SM00219">
    <property type="entry name" value="TyrKc"/>
    <property type="match status" value="1"/>
</dbReference>
<dbReference type="GO" id="GO:0005524">
    <property type="term" value="F:ATP binding"/>
    <property type="evidence" value="ECO:0007669"/>
    <property type="project" value="InterPro"/>
</dbReference>
<evidence type="ECO:0000256" key="8">
    <source>
        <dbReference type="ARBA" id="ARBA00046288"/>
    </source>
</evidence>
<dbReference type="Pfam" id="PF00560">
    <property type="entry name" value="LRR_1"/>
    <property type="match status" value="3"/>
</dbReference>
<gene>
    <name evidence="13" type="primary">LOC108814331</name>
</gene>
<proteinExistence type="predicted"/>
<organism evidence="12 13">
    <name type="scientific">Raphanus sativus</name>
    <name type="common">Radish</name>
    <name type="synonym">Raphanus raphanistrum var. sativus</name>
    <dbReference type="NCBI Taxonomy" id="3726"/>
    <lineage>
        <taxon>Eukaryota</taxon>
        <taxon>Viridiplantae</taxon>
        <taxon>Streptophyta</taxon>
        <taxon>Embryophyta</taxon>
        <taxon>Tracheophyta</taxon>
        <taxon>Spermatophyta</taxon>
        <taxon>Magnoliopsida</taxon>
        <taxon>eudicotyledons</taxon>
        <taxon>Gunneridae</taxon>
        <taxon>Pentapetalae</taxon>
        <taxon>rosids</taxon>
        <taxon>malvids</taxon>
        <taxon>Brassicales</taxon>
        <taxon>Brassicaceae</taxon>
        <taxon>Brassiceae</taxon>
        <taxon>Raphanus</taxon>
    </lineage>
</organism>
<reference evidence="12" key="1">
    <citation type="journal article" date="2019" name="Database">
        <title>The radish genome database (RadishGD): an integrated information resource for radish genomics.</title>
        <authorList>
            <person name="Yu H.J."/>
            <person name="Baek S."/>
            <person name="Lee Y.J."/>
            <person name="Cho A."/>
            <person name="Mun J.H."/>
        </authorList>
    </citation>
    <scope>NUCLEOTIDE SEQUENCE [LARGE SCALE GENOMIC DNA]</scope>
    <source>
        <strain evidence="12">cv. WK10039</strain>
    </source>
</reference>
<evidence type="ECO:0000256" key="9">
    <source>
        <dbReference type="SAM" id="Phobius"/>
    </source>
</evidence>
<evidence type="ECO:0000256" key="6">
    <source>
        <dbReference type="ARBA" id="ARBA00023136"/>
    </source>
</evidence>
<dbReference type="Pfam" id="PF07714">
    <property type="entry name" value="PK_Tyr_Ser-Thr"/>
    <property type="match status" value="1"/>
</dbReference>
<dbReference type="GeneID" id="108814331"/>
<dbReference type="InterPro" id="IPR001611">
    <property type="entry name" value="Leu-rich_rpt"/>
</dbReference>
<keyword evidence="6 9" id="KW-0472">Membrane</keyword>
<keyword evidence="4" id="KW-0677">Repeat</keyword>
<sequence length="646" mass="72651">MELSLVSIVLLGFLFVSGDALASKEVEALRILKEAMHKDPLLVMSNWNVPNSDPCDWTGIKCSLSKDHIIKINISDTLMRGFLVPELGHITYLQELILRGNFLMGTIPKEIGKLKKLKILDLGNNHLTGPIPAEIGNLSNIMIINLQFNGLTGELPPEIGNLKYLRKLRIERNRLQGSIPVATTTSEKNGSKPNANIAGLCKSPHLKVADFSYNFFKGKIPTCLDYLPRERFQGNCMETKDVKQRPSSECAAFVASKKKQRHMWLLNFEIVTGSSVGLLILVVTFAALRLCNIKRTLIVPWKKSASEKEEHFTVYVDSEMLKDVSRFTRQELEVACEDFSNIIDSCANSQVYKGTIEGGTEIAVISLCFKEEDWTGYLDLYFQREVADLARLDHENVGKLLGYCKENKPFTRMLVFEYASNGTLYEHLHYGEGSLVSWAKRMKIVIGVARGLSYLHTELDPPFTFSEVSSNAVYLTEDFTPKLVDFEFWKTVLVRSEKNLRDISSDHAGISMEHRNQNLKGNIFSFGLLLLEIVSGRPSERGCLVKWAKEYVAGGPEVLVDSELEHFNQKELEAVCEVASQCLNLDQNHEDEDSTCCLVKELCETLDRRICLSISAGLLRSSSLAWAEHALASPSNEDKDEYENSK</sequence>
<feature type="signal peptide" evidence="10">
    <location>
        <begin position="1"/>
        <end position="22"/>
    </location>
</feature>
<keyword evidence="3 10" id="KW-0732">Signal</keyword>
<dbReference type="RefSeq" id="XP_018442380.1">
    <property type="nucleotide sequence ID" value="XM_018586878.2"/>
</dbReference>
<reference evidence="13" key="2">
    <citation type="submission" date="2025-08" db="UniProtKB">
        <authorList>
            <consortium name="RefSeq"/>
        </authorList>
    </citation>
    <scope>IDENTIFICATION</scope>
    <source>
        <tissue evidence="13">Leaf</tissue>
    </source>
</reference>
<dbReference type="OrthoDB" id="676979at2759"/>
<dbReference type="PROSITE" id="PS50011">
    <property type="entry name" value="PROTEIN_KINASE_DOM"/>
    <property type="match status" value="1"/>
</dbReference>
<feature type="chain" id="PRO_5027037018" evidence="10">
    <location>
        <begin position="23"/>
        <end position="646"/>
    </location>
</feature>
<accession>A0A6J0K374</accession>
<dbReference type="InterPro" id="IPR020635">
    <property type="entry name" value="Tyr_kinase_cat_dom"/>
</dbReference>
<evidence type="ECO:0000256" key="7">
    <source>
        <dbReference type="ARBA" id="ARBA00023170"/>
    </source>
</evidence>
<dbReference type="FunFam" id="3.30.200.20:FF:000489">
    <property type="entry name" value="Inactive receptor-like serine/threonine-protein kinase"/>
    <property type="match status" value="1"/>
</dbReference>
<dbReference type="PANTHER" id="PTHR46084:SF13">
    <property type="entry name" value="LEUCINE-RICH REPEAT RECEPTOR-LIKE PROTEIN KINASE"/>
    <property type="match status" value="1"/>
</dbReference>
<dbReference type="Gene3D" id="3.30.200.20">
    <property type="entry name" value="Phosphorylase Kinase, domain 1"/>
    <property type="match status" value="1"/>
</dbReference>
<evidence type="ECO:0000259" key="11">
    <source>
        <dbReference type="PROSITE" id="PS50011"/>
    </source>
</evidence>
<dbReference type="InterPro" id="IPR032675">
    <property type="entry name" value="LRR_dom_sf"/>
</dbReference>
<dbReference type="SUPFAM" id="SSF52058">
    <property type="entry name" value="L domain-like"/>
    <property type="match status" value="1"/>
</dbReference>
<dbReference type="AlphaFoldDB" id="A0A6J0K374"/>
<keyword evidence="7" id="KW-0675">Receptor</keyword>
<evidence type="ECO:0000256" key="1">
    <source>
        <dbReference type="ARBA" id="ARBA00022614"/>
    </source>
</evidence>
<dbReference type="KEGG" id="rsz:108814331"/>
<evidence type="ECO:0000256" key="2">
    <source>
        <dbReference type="ARBA" id="ARBA00022692"/>
    </source>
</evidence>
<feature type="domain" description="Protein kinase" evidence="11">
    <location>
        <begin position="337"/>
        <end position="632"/>
    </location>
</feature>
<evidence type="ECO:0000313" key="12">
    <source>
        <dbReference type="Proteomes" id="UP000504610"/>
    </source>
</evidence>
<dbReference type="InterPro" id="IPR001245">
    <property type="entry name" value="Ser-Thr/Tyr_kinase_cat_dom"/>
</dbReference>
<evidence type="ECO:0000256" key="4">
    <source>
        <dbReference type="ARBA" id="ARBA00022737"/>
    </source>
</evidence>
<dbReference type="Proteomes" id="UP000504610">
    <property type="component" value="Chromosome 7"/>
</dbReference>
<dbReference type="InterPro" id="IPR011009">
    <property type="entry name" value="Kinase-like_dom_sf"/>
</dbReference>
<dbReference type="InterPro" id="IPR000719">
    <property type="entry name" value="Prot_kinase_dom"/>
</dbReference>
<dbReference type="FunFam" id="3.80.10.10:FF:000400">
    <property type="entry name" value="Nuclear pore complex protein NUP107"/>
    <property type="match status" value="1"/>
</dbReference>
<keyword evidence="2 9" id="KW-0812">Transmembrane</keyword>
<dbReference type="SUPFAM" id="SSF56112">
    <property type="entry name" value="Protein kinase-like (PK-like)"/>
    <property type="match status" value="1"/>
</dbReference>
<keyword evidence="12" id="KW-1185">Reference proteome</keyword>
<dbReference type="Pfam" id="PF08263">
    <property type="entry name" value="LRRNT_2"/>
    <property type="match status" value="1"/>
</dbReference>
<evidence type="ECO:0000256" key="5">
    <source>
        <dbReference type="ARBA" id="ARBA00022989"/>
    </source>
</evidence>
<dbReference type="InterPro" id="IPR013210">
    <property type="entry name" value="LRR_N_plant-typ"/>
</dbReference>
<dbReference type="GO" id="GO:0004713">
    <property type="term" value="F:protein tyrosine kinase activity"/>
    <property type="evidence" value="ECO:0007669"/>
    <property type="project" value="InterPro"/>
</dbReference>
<evidence type="ECO:0000256" key="3">
    <source>
        <dbReference type="ARBA" id="ARBA00022729"/>
    </source>
</evidence>
<dbReference type="Gene3D" id="1.10.510.10">
    <property type="entry name" value="Transferase(Phosphotransferase) domain 1"/>
    <property type="match status" value="1"/>
</dbReference>
<keyword evidence="5 9" id="KW-1133">Transmembrane helix</keyword>
<name>A0A6J0K374_RAPSA</name>
<protein>
    <submittedName>
        <fullName evidence="13">Probable LRR receptor-like serine/threonine-protein kinase At1g63430</fullName>
    </submittedName>
</protein>
<evidence type="ECO:0000313" key="13">
    <source>
        <dbReference type="RefSeq" id="XP_018442380.1"/>
    </source>
</evidence>
<keyword evidence="1" id="KW-0433">Leucine-rich repeat</keyword>